<protein>
    <submittedName>
        <fullName evidence="6">ADP-ribosylation factor-like protein 4A</fullName>
    </submittedName>
</protein>
<evidence type="ECO:0000256" key="2">
    <source>
        <dbReference type="ARBA" id="ARBA00023134"/>
    </source>
</evidence>
<dbReference type="InterPro" id="IPR027417">
    <property type="entry name" value="P-loop_NTPase"/>
</dbReference>
<evidence type="ECO:0000313" key="6">
    <source>
        <dbReference type="EMBL" id="CAB3222903.1"/>
    </source>
</evidence>
<organism evidence="6">
    <name type="scientific">Phallusia mammillata</name>
    <dbReference type="NCBI Taxonomy" id="59560"/>
    <lineage>
        <taxon>Eukaryota</taxon>
        <taxon>Metazoa</taxon>
        <taxon>Chordata</taxon>
        <taxon>Tunicata</taxon>
        <taxon>Ascidiacea</taxon>
        <taxon>Phlebobranchia</taxon>
        <taxon>Ascidiidae</taxon>
        <taxon>Phallusia</taxon>
    </lineage>
</organism>
<dbReference type="PRINTS" id="PR00328">
    <property type="entry name" value="SAR1GTPBP"/>
</dbReference>
<dbReference type="Pfam" id="PF00025">
    <property type="entry name" value="Arf"/>
    <property type="match status" value="1"/>
</dbReference>
<accession>A0A6F9D7I2</accession>
<evidence type="ECO:0000256" key="5">
    <source>
        <dbReference type="SAM" id="MobiDB-lite"/>
    </source>
</evidence>
<dbReference type="InterPro" id="IPR053254">
    <property type="entry name" value="Arf-like_GTPase"/>
</dbReference>
<feature type="binding site" evidence="3">
    <location>
        <position position="183"/>
    </location>
    <ligand>
        <name>GTP</name>
        <dbReference type="ChEBI" id="CHEBI:37565"/>
    </ligand>
</feature>
<dbReference type="PROSITE" id="PS51417">
    <property type="entry name" value="ARF"/>
    <property type="match status" value="1"/>
</dbReference>
<dbReference type="GO" id="GO:0046872">
    <property type="term" value="F:metal ion binding"/>
    <property type="evidence" value="ECO:0007669"/>
    <property type="project" value="UniProtKB-KW"/>
</dbReference>
<reference evidence="6" key="1">
    <citation type="submission" date="2020-04" db="EMBL/GenBank/DDBJ databases">
        <authorList>
            <person name="Neveu A P."/>
        </authorList>
    </citation>
    <scope>NUCLEOTIDE SEQUENCE</scope>
    <source>
        <tissue evidence="6">Whole embryo</tissue>
    </source>
</reference>
<feature type="compositionally biased region" description="Basic and acidic residues" evidence="5">
    <location>
        <begin position="69"/>
        <end position="86"/>
    </location>
</feature>
<sequence>MNSNKVKVVCAAALGTALGSAFVYCLYKKFKTTDSVDESDEGIGDVDSIVSEAEVLAHSERLLSASEVSTEKETTPESPDIKSSDHEYKDAVSHLSLTTNGTESSTTELEESASSDFSSIEVIDKPSKPVKVLLLGLQECGKSSLLNVLAKRPEVIEYKPTQGFNAVQIEKEGIVLSIMEVGGNLETRKYWKNFTSDTSLLVYVVDGSDPEKFDQAKQELKQLLTEAEITDIPCLLISNKQDQLDAMKASSIFTKKDIKDIGKTGNCNITLLDIACVANNNSQSTLADTILTVIVSLLQGN</sequence>
<feature type="binding site" evidence="4">
    <location>
        <position position="161"/>
    </location>
    <ligand>
        <name>Mg(2+)</name>
        <dbReference type="ChEBI" id="CHEBI:18420"/>
    </ligand>
</feature>
<feature type="region of interest" description="Disordered" evidence="5">
    <location>
        <begin position="62"/>
        <end position="86"/>
    </location>
</feature>
<name>A0A6F9D7I2_9ASCI</name>
<feature type="binding site" evidence="4">
    <location>
        <position position="143"/>
    </location>
    <ligand>
        <name>Mg(2+)</name>
        <dbReference type="ChEBI" id="CHEBI:18420"/>
    </ligand>
</feature>
<dbReference type="SMART" id="SM00177">
    <property type="entry name" value="ARF"/>
    <property type="match status" value="1"/>
</dbReference>
<dbReference type="Gene3D" id="3.40.50.300">
    <property type="entry name" value="P-loop containing nucleotide triphosphate hydrolases"/>
    <property type="match status" value="1"/>
</dbReference>
<keyword evidence="1 3" id="KW-0547">Nucleotide-binding</keyword>
<dbReference type="GO" id="GO:0003924">
    <property type="term" value="F:GTPase activity"/>
    <property type="evidence" value="ECO:0007669"/>
    <property type="project" value="InterPro"/>
</dbReference>
<evidence type="ECO:0000256" key="3">
    <source>
        <dbReference type="PIRSR" id="PIRSR606689-1"/>
    </source>
</evidence>
<evidence type="ECO:0000256" key="4">
    <source>
        <dbReference type="PIRSR" id="PIRSR606689-2"/>
    </source>
</evidence>
<dbReference type="GO" id="GO:0005525">
    <property type="term" value="F:GTP binding"/>
    <property type="evidence" value="ECO:0007669"/>
    <property type="project" value="UniProtKB-KW"/>
</dbReference>
<dbReference type="InterPro" id="IPR005225">
    <property type="entry name" value="Small_GTP-bd"/>
</dbReference>
<gene>
    <name evidence="6" type="primary">Arl4a</name>
</gene>
<dbReference type="NCBIfam" id="TIGR00231">
    <property type="entry name" value="small_GTP"/>
    <property type="match status" value="1"/>
</dbReference>
<keyword evidence="4" id="KW-0479">Metal-binding</keyword>
<dbReference type="AlphaFoldDB" id="A0A6F9D7I2"/>
<dbReference type="SMART" id="SM00178">
    <property type="entry name" value="SAR"/>
    <property type="match status" value="1"/>
</dbReference>
<keyword evidence="2 3" id="KW-0342">GTP-binding</keyword>
<dbReference type="PANTHER" id="PTHR46724">
    <property type="entry name" value="ADP-RIBOSYLATION FACTOR-LIKE PROTEIN 9-RELATED"/>
    <property type="match status" value="1"/>
</dbReference>
<keyword evidence="4" id="KW-0460">Magnesium</keyword>
<dbReference type="PANTHER" id="PTHR46724:SF1">
    <property type="entry name" value="ADP RIBOSYLATION FACTOR LIKE GTPASE 10"/>
    <property type="match status" value="1"/>
</dbReference>
<proteinExistence type="evidence at transcript level"/>
<dbReference type="EMBL" id="LR783043">
    <property type="protein sequence ID" value="CAB3222903.1"/>
    <property type="molecule type" value="mRNA"/>
</dbReference>
<evidence type="ECO:0000256" key="1">
    <source>
        <dbReference type="ARBA" id="ARBA00022741"/>
    </source>
</evidence>
<dbReference type="SUPFAM" id="SSF52540">
    <property type="entry name" value="P-loop containing nucleoside triphosphate hydrolases"/>
    <property type="match status" value="1"/>
</dbReference>
<feature type="binding site" evidence="3">
    <location>
        <begin position="239"/>
        <end position="242"/>
    </location>
    <ligand>
        <name>GTP</name>
        <dbReference type="ChEBI" id="CHEBI:37565"/>
    </ligand>
</feature>
<dbReference type="InterPro" id="IPR006689">
    <property type="entry name" value="Small_GTPase_ARF/SAR"/>
</dbReference>
<feature type="binding site" evidence="3">
    <location>
        <begin position="136"/>
        <end position="143"/>
    </location>
    <ligand>
        <name>GTP</name>
        <dbReference type="ChEBI" id="CHEBI:37565"/>
    </ligand>
</feature>